<reference evidence="3" key="2">
    <citation type="submission" date="2020-05" db="UniProtKB">
        <authorList>
            <consortium name="EnsemblMetazoa"/>
        </authorList>
    </citation>
    <scope>IDENTIFICATION</scope>
</reference>
<dbReference type="Proteomes" id="UP000030765">
    <property type="component" value="Unassembled WGS sequence"/>
</dbReference>
<name>A0A084VST3_ANOSI</name>
<evidence type="ECO:0000313" key="3">
    <source>
        <dbReference type="EnsemblMetazoa" id="ASIC008644-PA"/>
    </source>
</evidence>
<evidence type="ECO:0000313" key="2">
    <source>
        <dbReference type="EMBL" id="KFB41027.1"/>
    </source>
</evidence>
<dbReference type="EMBL" id="KE525057">
    <property type="protein sequence ID" value="KFB41027.1"/>
    <property type="molecule type" value="Genomic_DNA"/>
</dbReference>
<dbReference type="EnsemblMetazoa" id="ASIC008644-RA">
    <property type="protein sequence ID" value="ASIC008644-PA"/>
    <property type="gene ID" value="ASIC008644"/>
</dbReference>
<keyword evidence="1" id="KW-0812">Transmembrane</keyword>
<gene>
    <name evidence="2" type="ORF">ZHAS_00008644</name>
</gene>
<feature type="transmembrane region" description="Helical" evidence="1">
    <location>
        <begin position="36"/>
        <end position="54"/>
    </location>
</feature>
<dbReference type="EMBL" id="ATLV01016141">
    <property type="status" value="NOT_ANNOTATED_CDS"/>
    <property type="molecule type" value="Genomic_DNA"/>
</dbReference>
<evidence type="ECO:0000313" key="4">
    <source>
        <dbReference type="Proteomes" id="UP000030765"/>
    </source>
</evidence>
<accession>A0A084VST3</accession>
<keyword evidence="4" id="KW-1185">Reference proteome</keyword>
<dbReference type="VEuPathDB" id="VectorBase:ASIC008644"/>
<organism evidence="2">
    <name type="scientific">Anopheles sinensis</name>
    <name type="common">Mosquito</name>
    <dbReference type="NCBI Taxonomy" id="74873"/>
    <lineage>
        <taxon>Eukaryota</taxon>
        <taxon>Metazoa</taxon>
        <taxon>Ecdysozoa</taxon>
        <taxon>Arthropoda</taxon>
        <taxon>Hexapoda</taxon>
        <taxon>Insecta</taxon>
        <taxon>Pterygota</taxon>
        <taxon>Neoptera</taxon>
        <taxon>Endopterygota</taxon>
        <taxon>Diptera</taxon>
        <taxon>Nematocera</taxon>
        <taxon>Culicoidea</taxon>
        <taxon>Culicidae</taxon>
        <taxon>Anophelinae</taxon>
        <taxon>Anopheles</taxon>
    </lineage>
</organism>
<proteinExistence type="predicted"/>
<reference evidence="2 4" key="1">
    <citation type="journal article" date="2014" name="BMC Genomics">
        <title>Genome sequence of Anopheles sinensis provides insight into genetics basis of mosquito competence for malaria parasites.</title>
        <authorList>
            <person name="Zhou D."/>
            <person name="Zhang D."/>
            <person name="Ding G."/>
            <person name="Shi L."/>
            <person name="Hou Q."/>
            <person name="Ye Y."/>
            <person name="Xu Y."/>
            <person name="Zhou H."/>
            <person name="Xiong C."/>
            <person name="Li S."/>
            <person name="Yu J."/>
            <person name="Hong S."/>
            <person name="Yu X."/>
            <person name="Zou P."/>
            <person name="Chen C."/>
            <person name="Chang X."/>
            <person name="Wang W."/>
            <person name="Lv Y."/>
            <person name="Sun Y."/>
            <person name="Ma L."/>
            <person name="Shen B."/>
            <person name="Zhu C."/>
        </authorList>
    </citation>
    <scope>NUCLEOTIDE SEQUENCE [LARGE SCALE GENOMIC DNA]</scope>
</reference>
<dbReference type="AlphaFoldDB" id="A0A084VST3"/>
<protein>
    <submittedName>
        <fullName evidence="2 3">Uncharacterized protein</fullName>
    </submittedName>
</protein>
<keyword evidence="1" id="KW-0472">Membrane</keyword>
<keyword evidence="1" id="KW-1133">Transmembrane helix</keyword>
<evidence type="ECO:0000256" key="1">
    <source>
        <dbReference type="SAM" id="Phobius"/>
    </source>
</evidence>
<sequence>MFRFVEQSGAISWYSKLGTDLSSAGRKCPDRYTRSVSAYLPSTISITIIIIIIVV</sequence>